<sequence length="53" mass="6244">MRAVEEELGELLEETQNQLKWTSPLSRLKQRRGVEQRRRLGLGERNHGGRSEE</sequence>
<feature type="region of interest" description="Disordered" evidence="1">
    <location>
        <begin position="32"/>
        <end position="53"/>
    </location>
</feature>
<proteinExistence type="predicted"/>
<gene>
    <name evidence="2" type="ORF">LITE_LOCUS43967</name>
</gene>
<comment type="caution">
    <text evidence="2">The sequence shown here is derived from an EMBL/GenBank/DDBJ whole genome shotgun (WGS) entry which is preliminary data.</text>
</comment>
<keyword evidence="3" id="KW-1185">Reference proteome</keyword>
<organism evidence="2 3">
    <name type="scientific">Linum tenue</name>
    <dbReference type="NCBI Taxonomy" id="586396"/>
    <lineage>
        <taxon>Eukaryota</taxon>
        <taxon>Viridiplantae</taxon>
        <taxon>Streptophyta</taxon>
        <taxon>Embryophyta</taxon>
        <taxon>Tracheophyta</taxon>
        <taxon>Spermatophyta</taxon>
        <taxon>Magnoliopsida</taxon>
        <taxon>eudicotyledons</taxon>
        <taxon>Gunneridae</taxon>
        <taxon>Pentapetalae</taxon>
        <taxon>rosids</taxon>
        <taxon>fabids</taxon>
        <taxon>Malpighiales</taxon>
        <taxon>Linaceae</taxon>
        <taxon>Linum</taxon>
    </lineage>
</organism>
<evidence type="ECO:0000313" key="3">
    <source>
        <dbReference type="Proteomes" id="UP001154282"/>
    </source>
</evidence>
<name>A0AAV0QLN4_9ROSI</name>
<dbReference type="EMBL" id="CAMGYJ010000010">
    <property type="protein sequence ID" value="CAI0546437.1"/>
    <property type="molecule type" value="Genomic_DNA"/>
</dbReference>
<accession>A0AAV0QLN4</accession>
<evidence type="ECO:0000256" key="1">
    <source>
        <dbReference type="SAM" id="MobiDB-lite"/>
    </source>
</evidence>
<protein>
    <submittedName>
        <fullName evidence="2">Uncharacterized protein</fullName>
    </submittedName>
</protein>
<reference evidence="2" key="1">
    <citation type="submission" date="2022-08" db="EMBL/GenBank/DDBJ databases">
        <authorList>
            <person name="Gutierrez-Valencia J."/>
        </authorList>
    </citation>
    <scope>NUCLEOTIDE SEQUENCE</scope>
</reference>
<evidence type="ECO:0000313" key="2">
    <source>
        <dbReference type="EMBL" id="CAI0546437.1"/>
    </source>
</evidence>
<dbReference type="AlphaFoldDB" id="A0AAV0QLN4"/>
<dbReference type="Proteomes" id="UP001154282">
    <property type="component" value="Unassembled WGS sequence"/>
</dbReference>